<dbReference type="KEGG" id="rgr:FZ934_04760"/>
<sequence length="125" mass="13660">MFDHISIGVKNIERSGAFYDAALGALGYERLSSFGNTVGYGAEKPAFWVMEAEHPVPADRGSGLHFCFTATSEEAVNSFYAAGLANGGEDNGPPGVRPEYSQFYYAAFVIDPDGYRLEAFFRRPE</sequence>
<evidence type="ECO:0000259" key="1">
    <source>
        <dbReference type="PROSITE" id="PS51819"/>
    </source>
</evidence>
<reference evidence="2 3" key="1">
    <citation type="submission" date="2019-08" db="EMBL/GenBank/DDBJ databases">
        <title>Prosopis cineraria nodule microbiome.</title>
        <authorList>
            <person name="Ali R."/>
            <person name="Chaluvadi S.R."/>
            <person name="Wang X."/>
        </authorList>
    </citation>
    <scope>NUCLEOTIDE SEQUENCE [LARGE SCALE GENOMIC DNA]</scope>
    <source>
        <strain evidence="2 3">BG7</strain>
    </source>
</reference>
<dbReference type="InterPro" id="IPR029068">
    <property type="entry name" value="Glyas_Bleomycin-R_OHBP_Dase"/>
</dbReference>
<evidence type="ECO:0000313" key="2">
    <source>
        <dbReference type="EMBL" id="QFY59802.1"/>
    </source>
</evidence>
<dbReference type="CDD" id="cd07262">
    <property type="entry name" value="VOC_like"/>
    <property type="match status" value="1"/>
</dbReference>
<organism evidence="2 3">
    <name type="scientific">Rhizobium grahamii</name>
    <dbReference type="NCBI Taxonomy" id="1120045"/>
    <lineage>
        <taxon>Bacteria</taxon>
        <taxon>Pseudomonadati</taxon>
        <taxon>Pseudomonadota</taxon>
        <taxon>Alphaproteobacteria</taxon>
        <taxon>Hyphomicrobiales</taxon>
        <taxon>Rhizobiaceae</taxon>
        <taxon>Rhizobium/Agrobacterium group</taxon>
        <taxon>Rhizobium</taxon>
    </lineage>
</organism>
<dbReference type="InterPro" id="IPR004360">
    <property type="entry name" value="Glyas_Fos-R_dOase_dom"/>
</dbReference>
<dbReference type="OrthoDB" id="9807407at2"/>
<name>A0A5Q0C2R3_9HYPH</name>
<evidence type="ECO:0000313" key="3">
    <source>
        <dbReference type="Proteomes" id="UP000326881"/>
    </source>
</evidence>
<dbReference type="InterPro" id="IPR037523">
    <property type="entry name" value="VOC_core"/>
</dbReference>
<dbReference type="AlphaFoldDB" id="A0A5Q0C2R3"/>
<protein>
    <submittedName>
        <fullName evidence="2">VOC family protein</fullName>
    </submittedName>
</protein>
<dbReference type="RefSeq" id="WP_153270122.1">
    <property type="nucleotide sequence ID" value="NZ_CP043498.1"/>
</dbReference>
<dbReference type="Gene3D" id="3.10.180.10">
    <property type="entry name" value="2,3-Dihydroxybiphenyl 1,2-Dioxygenase, domain 1"/>
    <property type="match status" value="1"/>
</dbReference>
<feature type="domain" description="VOC" evidence="1">
    <location>
        <begin position="1"/>
        <end position="122"/>
    </location>
</feature>
<proteinExistence type="predicted"/>
<dbReference type="EMBL" id="CP043498">
    <property type="protein sequence ID" value="QFY59802.1"/>
    <property type="molecule type" value="Genomic_DNA"/>
</dbReference>
<gene>
    <name evidence="2" type="ORF">FZ934_04760</name>
</gene>
<dbReference type="PANTHER" id="PTHR35006:SF2">
    <property type="entry name" value="GLYOXALASE FAMILY PROTEIN (AFU_ORTHOLOGUE AFUA_5G14830)"/>
    <property type="match status" value="1"/>
</dbReference>
<keyword evidence="3" id="KW-1185">Reference proteome</keyword>
<accession>A0A5Q0C2R3</accession>
<dbReference type="PROSITE" id="PS51819">
    <property type="entry name" value="VOC"/>
    <property type="match status" value="1"/>
</dbReference>
<dbReference type="Proteomes" id="UP000326881">
    <property type="component" value="Chromosome"/>
</dbReference>
<dbReference type="PANTHER" id="PTHR35006">
    <property type="entry name" value="GLYOXALASE FAMILY PROTEIN (AFU_ORTHOLOGUE AFUA_5G14830)"/>
    <property type="match status" value="1"/>
</dbReference>
<dbReference type="Pfam" id="PF00903">
    <property type="entry name" value="Glyoxalase"/>
    <property type="match status" value="1"/>
</dbReference>
<dbReference type="SUPFAM" id="SSF54593">
    <property type="entry name" value="Glyoxalase/Bleomycin resistance protein/Dihydroxybiphenyl dioxygenase"/>
    <property type="match status" value="1"/>
</dbReference>